<keyword evidence="2" id="KW-0472">Membrane</keyword>
<name>A0A917UML7_9ACTN</name>
<keyword evidence="2" id="KW-0812">Transmembrane</keyword>
<evidence type="ECO:0000256" key="1">
    <source>
        <dbReference type="SAM" id="MobiDB-lite"/>
    </source>
</evidence>
<keyword evidence="4" id="KW-1185">Reference proteome</keyword>
<keyword evidence="2" id="KW-1133">Transmembrane helix</keyword>
<proteinExistence type="predicted"/>
<sequence>MDDLSPHGTEHACGRGGGDTAAEYFAELTQCLREHGLPPEHTTALVAELTGHAAESGTDPHAEFGPPADFARQLAPAADGPADPEPGAQRWVWTADAYMDQDMMNRFGAQGWEIERVDKLGRFVSRRDERNSLRWEYRRNVVDRRKRSQHAASLAPDGWEPCGYWLYLAYYKRPLAVTVGPTATLAEPPERPARSVYFTRPLYGYLASVLACLAVVILLSTVFAPASGDSGLKHGLVVGMPVGAVVGMLVGVWLLRRQRQQMRRAARFPAPEPESTPTGIS</sequence>
<dbReference type="AlphaFoldDB" id="A0A917UML7"/>
<reference evidence="3" key="1">
    <citation type="journal article" date="2014" name="Int. J. Syst. Evol. Microbiol.">
        <title>Complete genome sequence of Corynebacterium casei LMG S-19264T (=DSM 44701T), isolated from a smear-ripened cheese.</title>
        <authorList>
            <consortium name="US DOE Joint Genome Institute (JGI-PGF)"/>
            <person name="Walter F."/>
            <person name="Albersmeier A."/>
            <person name="Kalinowski J."/>
            <person name="Ruckert C."/>
        </authorList>
    </citation>
    <scope>NUCLEOTIDE SEQUENCE</scope>
    <source>
        <strain evidence="3">JCM 3086</strain>
    </source>
</reference>
<feature type="transmembrane region" description="Helical" evidence="2">
    <location>
        <begin position="202"/>
        <end position="224"/>
    </location>
</feature>
<dbReference type="Proteomes" id="UP000657574">
    <property type="component" value="Unassembled WGS sequence"/>
</dbReference>
<reference evidence="3" key="2">
    <citation type="submission" date="2020-09" db="EMBL/GenBank/DDBJ databases">
        <authorList>
            <person name="Sun Q."/>
            <person name="Ohkuma M."/>
        </authorList>
    </citation>
    <scope>NUCLEOTIDE SEQUENCE</scope>
    <source>
        <strain evidence="3">JCM 3086</strain>
    </source>
</reference>
<feature type="region of interest" description="Disordered" evidence="1">
    <location>
        <begin position="52"/>
        <end position="86"/>
    </location>
</feature>
<organism evidence="3 4">
    <name type="scientific">Streptomyces brasiliensis</name>
    <dbReference type="NCBI Taxonomy" id="1954"/>
    <lineage>
        <taxon>Bacteria</taxon>
        <taxon>Bacillati</taxon>
        <taxon>Actinomycetota</taxon>
        <taxon>Actinomycetes</taxon>
        <taxon>Kitasatosporales</taxon>
        <taxon>Streptomycetaceae</taxon>
        <taxon>Streptomyces</taxon>
    </lineage>
</organism>
<gene>
    <name evidence="3" type="ORF">GCM10010121_093820</name>
</gene>
<protein>
    <recommendedName>
        <fullName evidence="5">DUF2812 domain-containing protein</fullName>
    </recommendedName>
</protein>
<feature type="compositionally biased region" description="Low complexity" evidence="1">
    <location>
        <begin position="75"/>
        <end position="86"/>
    </location>
</feature>
<evidence type="ECO:0000256" key="2">
    <source>
        <dbReference type="SAM" id="Phobius"/>
    </source>
</evidence>
<dbReference type="EMBL" id="BMQA01000104">
    <property type="protein sequence ID" value="GGJ68291.1"/>
    <property type="molecule type" value="Genomic_DNA"/>
</dbReference>
<comment type="caution">
    <text evidence="3">The sequence shown here is derived from an EMBL/GenBank/DDBJ whole genome shotgun (WGS) entry which is preliminary data.</text>
</comment>
<evidence type="ECO:0000313" key="3">
    <source>
        <dbReference type="EMBL" id="GGJ68291.1"/>
    </source>
</evidence>
<feature type="transmembrane region" description="Helical" evidence="2">
    <location>
        <begin position="236"/>
        <end position="255"/>
    </location>
</feature>
<evidence type="ECO:0008006" key="5">
    <source>
        <dbReference type="Google" id="ProtNLM"/>
    </source>
</evidence>
<evidence type="ECO:0000313" key="4">
    <source>
        <dbReference type="Proteomes" id="UP000657574"/>
    </source>
</evidence>
<accession>A0A917UML7</accession>